<feature type="domain" description="PPIase cyclophilin-type" evidence="6">
    <location>
        <begin position="40"/>
        <end position="199"/>
    </location>
</feature>
<dbReference type="Proteomes" id="UP000494165">
    <property type="component" value="Unassembled WGS sequence"/>
</dbReference>
<evidence type="ECO:0000313" key="7">
    <source>
        <dbReference type="EMBL" id="CAB3366082.1"/>
    </source>
</evidence>
<dbReference type="GO" id="GO:0005737">
    <property type="term" value="C:cytoplasm"/>
    <property type="evidence" value="ECO:0007669"/>
    <property type="project" value="TreeGrafter"/>
</dbReference>
<proteinExistence type="inferred from homology"/>
<accession>A0A8S1C5B7</accession>
<dbReference type="EC" id="5.2.1.8" evidence="4"/>
<gene>
    <name evidence="7" type="ORF">CLODIP_2_CD16203</name>
</gene>
<keyword evidence="2 4" id="KW-0697">Rotamase</keyword>
<keyword evidence="5" id="KW-1133">Transmembrane helix</keyword>
<dbReference type="Gene3D" id="2.40.100.10">
    <property type="entry name" value="Cyclophilin-like"/>
    <property type="match status" value="1"/>
</dbReference>
<dbReference type="GO" id="GO:0006457">
    <property type="term" value="P:protein folding"/>
    <property type="evidence" value="ECO:0007669"/>
    <property type="project" value="InterPro"/>
</dbReference>
<dbReference type="PANTHER" id="PTHR11071">
    <property type="entry name" value="PEPTIDYL-PROLYL CIS-TRANS ISOMERASE"/>
    <property type="match status" value="1"/>
</dbReference>
<evidence type="ECO:0000256" key="5">
    <source>
        <dbReference type="SAM" id="Phobius"/>
    </source>
</evidence>
<dbReference type="PRINTS" id="PR00153">
    <property type="entry name" value="CSAPPISMRASE"/>
</dbReference>
<comment type="similarity">
    <text evidence="4">Belongs to the cyclophilin-type PPIase family.</text>
</comment>
<protein>
    <recommendedName>
        <fullName evidence="4">Peptidyl-prolyl cis-trans isomerase</fullName>
        <shortName evidence="4">PPIase</shortName>
        <ecNumber evidence="4">5.2.1.8</ecNumber>
    </recommendedName>
</protein>
<dbReference type="GO" id="GO:0003755">
    <property type="term" value="F:peptidyl-prolyl cis-trans isomerase activity"/>
    <property type="evidence" value="ECO:0007669"/>
    <property type="project" value="UniProtKB-UniRule"/>
</dbReference>
<comment type="function">
    <text evidence="4">PPIases accelerate the folding of proteins. It catalyzes the cis-trans isomerization of proline imidic peptide bonds in oligopeptides.</text>
</comment>
<reference evidence="7 8" key="1">
    <citation type="submission" date="2020-04" db="EMBL/GenBank/DDBJ databases">
        <authorList>
            <person name="Alioto T."/>
            <person name="Alioto T."/>
            <person name="Gomez Garrido J."/>
        </authorList>
    </citation>
    <scope>NUCLEOTIDE SEQUENCE [LARGE SCALE GENOMIC DNA]</scope>
</reference>
<evidence type="ECO:0000256" key="1">
    <source>
        <dbReference type="ARBA" id="ARBA00000971"/>
    </source>
</evidence>
<comment type="catalytic activity">
    <reaction evidence="1 4">
        <text>[protein]-peptidylproline (omega=180) = [protein]-peptidylproline (omega=0)</text>
        <dbReference type="Rhea" id="RHEA:16237"/>
        <dbReference type="Rhea" id="RHEA-COMP:10747"/>
        <dbReference type="Rhea" id="RHEA-COMP:10748"/>
        <dbReference type="ChEBI" id="CHEBI:83833"/>
        <dbReference type="ChEBI" id="CHEBI:83834"/>
        <dbReference type="EC" id="5.2.1.8"/>
    </reaction>
</comment>
<dbReference type="InterPro" id="IPR002130">
    <property type="entry name" value="Cyclophilin-type_PPIase_dom"/>
</dbReference>
<dbReference type="Pfam" id="PF00160">
    <property type="entry name" value="Pro_isomerase"/>
    <property type="match status" value="1"/>
</dbReference>
<keyword evidence="3 4" id="KW-0413">Isomerase</keyword>
<dbReference type="AlphaFoldDB" id="A0A8S1C5B7"/>
<evidence type="ECO:0000256" key="3">
    <source>
        <dbReference type="ARBA" id="ARBA00023235"/>
    </source>
</evidence>
<dbReference type="InterPro" id="IPR020892">
    <property type="entry name" value="Cyclophilin-type_PPIase_CS"/>
</dbReference>
<keyword evidence="5" id="KW-0812">Transmembrane</keyword>
<comment type="caution">
    <text evidence="7">The sequence shown here is derived from an EMBL/GenBank/DDBJ whole genome shotgun (WGS) entry which is preliminary data.</text>
</comment>
<evidence type="ECO:0000313" key="8">
    <source>
        <dbReference type="Proteomes" id="UP000494165"/>
    </source>
</evidence>
<keyword evidence="8" id="KW-1185">Reference proteome</keyword>
<keyword evidence="5" id="KW-0472">Membrane</keyword>
<dbReference type="SUPFAM" id="SSF50891">
    <property type="entry name" value="Cyclophilin-like"/>
    <property type="match status" value="1"/>
</dbReference>
<dbReference type="PANTHER" id="PTHR11071:SF559">
    <property type="entry name" value="PEPTIDYL-PROLYL CIS-TRANS ISOMERASE"/>
    <property type="match status" value="1"/>
</dbReference>
<sequence>MLLQMRTPTRKMKLALVVLAFSGAFCTISADQLKVTRQVYFDIKIGERDVGRIVIGLFGDDVPKTVENFATLATTGLNGKTYKGSKFHRVIRRFMIQGGDIVNGDGAGSVTIYGGKYFADENFNIKHLGPGFVSMANAGKDTNGCQFFITTVETPWLDGIHVVFGKVIKGQSIVHEIEMQKTDTEDHPEEDVVIVDSGELPLNLPFIIADQPYDLWDWAKAAAIPLTMSSLILLFFHWVIRQLDKHLEKTKID</sequence>
<dbReference type="EMBL" id="CADEPI010000023">
    <property type="protein sequence ID" value="CAB3366082.1"/>
    <property type="molecule type" value="Genomic_DNA"/>
</dbReference>
<evidence type="ECO:0000256" key="2">
    <source>
        <dbReference type="ARBA" id="ARBA00023110"/>
    </source>
</evidence>
<dbReference type="GO" id="GO:0016018">
    <property type="term" value="F:cyclosporin A binding"/>
    <property type="evidence" value="ECO:0007669"/>
    <property type="project" value="TreeGrafter"/>
</dbReference>
<organism evidence="7 8">
    <name type="scientific">Cloeon dipterum</name>
    <dbReference type="NCBI Taxonomy" id="197152"/>
    <lineage>
        <taxon>Eukaryota</taxon>
        <taxon>Metazoa</taxon>
        <taxon>Ecdysozoa</taxon>
        <taxon>Arthropoda</taxon>
        <taxon>Hexapoda</taxon>
        <taxon>Insecta</taxon>
        <taxon>Pterygota</taxon>
        <taxon>Palaeoptera</taxon>
        <taxon>Ephemeroptera</taxon>
        <taxon>Pisciforma</taxon>
        <taxon>Baetidae</taxon>
        <taxon>Cloeon</taxon>
    </lineage>
</organism>
<feature type="transmembrane region" description="Helical" evidence="5">
    <location>
        <begin position="218"/>
        <end position="240"/>
    </location>
</feature>
<name>A0A8S1C5B7_9INSE</name>
<dbReference type="InterPro" id="IPR029000">
    <property type="entry name" value="Cyclophilin-like_dom_sf"/>
</dbReference>
<evidence type="ECO:0000256" key="4">
    <source>
        <dbReference type="RuleBase" id="RU363019"/>
    </source>
</evidence>
<dbReference type="PROSITE" id="PS00170">
    <property type="entry name" value="CSA_PPIASE_1"/>
    <property type="match status" value="1"/>
</dbReference>
<evidence type="ECO:0000259" key="6">
    <source>
        <dbReference type="PROSITE" id="PS50072"/>
    </source>
</evidence>
<dbReference type="OrthoDB" id="10064525at2759"/>
<dbReference type="PROSITE" id="PS50072">
    <property type="entry name" value="CSA_PPIASE_2"/>
    <property type="match status" value="1"/>
</dbReference>
<dbReference type="FunFam" id="2.40.100.10:FF:000001">
    <property type="entry name" value="Peptidyl-prolyl cis-trans isomerase"/>
    <property type="match status" value="1"/>
</dbReference>